<keyword evidence="10" id="KW-1185">Reference proteome</keyword>
<dbReference type="GO" id="GO:0006508">
    <property type="term" value="P:proteolysis"/>
    <property type="evidence" value="ECO:0007669"/>
    <property type="project" value="UniProtKB-KW"/>
</dbReference>
<gene>
    <name evidence="9" type="ORF">A7K91_19560</name>
</gene>
<dbReference type="PANTHER" id="PTHR43731">
    <property type="entry name" value="RHOMBOID PROTEASE"/>
    <property type="match status" value="1"/>
</dbReference>
<proteinExistence type="inferred from homology"/>
<name>A0A1A5YPU4_9BACL</name>
<dbReference type="InterPro" id="IPR035952">
    <property type="entry name" value="Rhomboid-like_sf"/>
</dbReference>
<keyword evidence="4" id="KW-0378">Hydrolase</keyword>
<feature type="transmembrane region" description="Helical" evidence="7">
    <location>
        <begin position="99"/>
        <end position="119"/>
    </location>
</feature>
<evidence type="ECO:0000313" key="10">
    <source>
        <dbReference type="Proteomes" id="UP000092024"/>
    </source>
</evidence>
<dbReference type="EMBL" id="LYPA01000038">
    <property type="protein sequence ID" value="OBR67405.1"/>
    <property type="molecule type" value="Genomic_DNA"/>
</dbReference>
<dbReference type="AlphaFoldDB" id="A0A1A5YPU4"/>
<dbReference type="GO" id="GO:0004252">
    <property type="term" value="F:serine-type endopeptidase activity"/>
    <property type="evidence" value="ECO:0007669"/>
    <property type="project" value="InterPro"/>
</dbReference>
<evidence type="ECO:0000256" key="3">
    <source>
        <dbReference type="ARBA" id="ARBA00022692"/>
    </source>
</evidence>
<keyword evidence="5 7" id="KW-1133">Transmembrane helix</keyword>
<evidence type="ECO:0000259" key="8">
    <source>
        <dbReference type="Pfam" id="PF01694"/>
    </source>
</evidence>
<dbReference type="RefSeq" id="WP_068680802.1">
    <property type="nucleotide sequence ID" value="NZ_LYPA01000038.1"/>
</dbReference>
<dbReference type="STRING" id="1844972.A7K91_19560"/>
<evidence type="ECO:0000256" key="2">
    <source>
        <dbReference type="ARBA" id="ARBA00009045"/>
    </source>
</evidence>
<dbReference type="SUPFAM" id="SSF144091">
    <property type="entry name" value="Rhomboid-like"/>
    <property type="match status" value="1"/>
</dbReference>
<dbReference type="InterPro" id="IPR022764">
    <property type="entry name" value="Peptidase_S54_rhomboid_dom"/>
</dbReference>
<keyword evidence="3 7" id="KW-0812">Transmembrane</keyword>
<comment type="subcellular location">
    <subcellularLocation>
        <location evidence="1">Membrane</location>
        <topology evidence="1">Multi-pass membrane protein</topology>
    </subcellularLocation>
</comment>
<feature type="transmembrane region" description="Helical" evidence="7">
    <location>
        <begin position="159"/>
        <end position="174"/>
    </location>
</feature>
<feature type="transmembrane region" description="Helical" evidence="7">
    <location>
        <begin position="63"/>
        <end position="87"/>
    </location>
</feature>
<comment type="caution">
    <text evidence="9">The sequence shown here is derived from an EMBL/GenBank/DDBJ whole genome shotgun (WGS) entry which is preliminary data.</text>
</comment>
<reference evidence="9 10" key="1">
    <citation type="submission" date="2016-05" db="EMBL/GenBank/DDBJ databases">
        <title>Paenibacillus oryzae. sp. nov., isolated from the rice root.</title>
        <authorList>
            <person name="Zhang J."/>
            <person name="Zhang X."/>
        </authorList>
    </citation>
    <scope>NUCLEOTIDE SEQUENCE [LARGE SCALE GENOMIC DNA]</scope>
    <source>
        <strain evidence="9 10">1DrF-4</strain>
    </source>
</reference>
<organism evidence="9 10">
    <name type="scientific">Paenibacillus oryzae</name>
    <dbReference type="NCBI Taxonomy" id="1844972"/>
    <lineage>
        <taxon>Bacteria</taxon>
        <taxon>Bacillati</taxon>
        <taxon>Bacillota</taxon>
        <taxon>Bacilli</taxon>
        <taxon>Bacillales</taxon>
        <taxon>Paenibacillaceae</taxon>
        <taxon>Paenibacillus</taxon>
    </lineage>
</organism>
<dbReference type="OrthoDB" id="9813074at2"/>
<evidence type="ECO:0000256" key="1">
    <source>
        <dbReference type="ARBA" id="ARBA00004141"/>
    </source>
</evidence>
<evidence type="ECO:0000256" key="5">
    <source>
        <dbReference type="ARBA" id="ARBA00022989"/>
    </source>
</evidence>
<protein>
    <submittedName>
        <fullName evidence="9">Rhomboid family intramembrane serine protease</fullName>
    </submittedName>
</protein>
<evidence type="ECO:0000313" key="9">
    <source>
        <dbReference type="EMBL" id="OBR67405.1"/>
    </source>
</evidence>
<keyword evidence="6 7" id="KW-0472">Membrane</keyword>
<dbReference type="GO" id="GO:0016020">
    <property type="term" value="C:membrane"/>
    <property type="evidence" value="ECO:0007669"/>
    <property type="project" value="UniProtKB-SubCell"/>
</dbReference>
<dbReference type="InterPro" id="IPR050925">
    <property type="entry name" value="Rhomboid_protease_S54"/>
</dbReference>
<dbReference type="Proteomes" id="UP000092024">
    <property type="component" value="Unassembled WGS sequence"/>
</dbReference>
<sequence length="209" mass="23377">MIFLRYESFRDYLKNYPATAAIVFINLVVFIITLIFGNLAYGYGVFVTDTVLDPLGLREPWRYLTSVFMHADFAHLFSNMLGLIIFAPPLEYLLKWKRYVPFYLLCGIGGNLVSALMYLAGDSGYHLALGASGAIYGVYGAFLFIALQRRHMLDIASRKTVYLILVFGVVHSMLVSGIDLWGHIGGAVSGYLLYSAMDTIKKRRQSATG</sequence>
<evidence type="ECO:0000256" key="7">
    <source>
        <dbReference type="SAM" id="Phobius"/>
    </source>
</evidence>
<dbReference type="Pfam" id="PF01694">
    <property type="entry name" value="Rhomboid"/>
    <property type="match status" value="1"/>
</dbReference>
<feature type="transmembrane region" description="Helical" evidence="7">
    <location>
        <begin position="125"/>
        <end position="147"/>
    </location>
</feature>
<keyword evidence="9" id="KW-0645">Protease</keyword>
<feature type="transmembrane region" description="Helical" evidence="7">
    <location>
        <begin position="21"/>
        <end position="43"/>
    </location>
</feature>
<accession>A0A1A5YPU4</accession>
<dbReference type="PANTHER" id="PTHR43731:SF14">
    <property type="entry name" value="PRESENILIN-ASSOCIATED RHOMBOID-LIKE PROTEIN, MITOCHONDRIAL"/>
    <property type="match status" value="1"/>
</dbReference>
<evidence type="ECO:0000256" key="6">
    <source>
        <dbReference type="ARBA" id="ARBA00023136"/>
    </source>
</evidence>
<feature type="domain" description="Peptidase S54 rhomboid" evidence="8">
    <location>
        <begin position="58"/>
        <end position="193"/>
    </location>
</feature>
<comment type="similarity">
    <text evidence="2">Belongs to the peptidase S54 family.</text>
</comment>
<evidence type="ECO:0000256" key="4">
    <source>
        <dbReference type="ARBA" id="ARBA00022801"/>
    </source>
</evidence>
<dbReference type="Gene3D" id="1.20.1540.10">
    <property type="entry name" value="Rhomboid-like"/>
    <property type="match status" value="1"/>
</dbReference>